<gene>
    <name evidence="1" type="ORF">GCM10022381_32280</name>
</gene>
<accession>A0ABP7KV27</accession>
<dbReference type="EMBL" id="BAABCN010000012">
    <property type="protein sequence ID" value="GAA3887898.1"/>
    <property type="molecule type" value="Genomic_DNA"/>
</dbReference>
<dbReference type="Proteomes" id="UP001501803">
    <property type="component" value="Unassembled WGS sequence"/>
</dbReference>
<name>A0ABP7KV27_9MICO</name>
<reference evidence="2" key="1">
    <citation type="journal article" date="2019" name="Int. J. Syst. Evol. Microbiol.">
        <title>The Global Catalogue of Microorganisms (GCM) 10K type strain sequencing project: providing services to taxonomists for standard genome sequencing and annotation.</title>
        <authorList>
            <consortium name="The Broad Institute Genomics Platform"/>
            <consortium name="The Broad Institute Genome Sequencing Center for Infectious Disease"/>
            <person name="Wu L."/>
            <person name="Ma J."/>
        </authorList>
    </citation>
    <scope>NUCLEOTIDE SEQUENCE [LARGE SCALE GENOMIC DNA]</scope>
    <source>
        <strain evidence="2">JCM 17021</strain>
    </source>
</reference>
<protein>
    <submittedName>
        <fullName evidence="1">Uncharacterized protein</fullName>
    </submittedName>
</protein>
<keyword evidence="2" id="KW-1185">Reference proteome</keyword>
<evidence type="ECO:0000313" key="1">
    <source>
        <dbReference type="EMBL" id="GAA3887898.1"/>
    </source>
</evidence>
<proteinExistence type="predicted"/>
<organism evidence="1 2">
    <name type="scientific">Leifsonia kafniensis</name>
    <dbReference type="NCBI Taxonomy" id="475957"/>
    <lineage>
        <taxon>Bacteria</taxon>
        <taxon>Bacillati</taxon>
        <taxon>Actinomycetota</taxon>
        <taxon>Actinomycetes</taxon>
        <taxon>Micrococcales</taxon>
        <taxon>Microbacteriaceae</taxon>
        <taxon>Leifsonia</taxon>
    </lineage>
</organism>
<evidence type="ECO:0000313" key="2">
    <source>
        <dbReference type="Proteomes" id="UP001501803"/>
    </source>
</evidence>
<comment type="caution">
    <text evidence="1">The sequence shown here is derived from an EMBL/GenBank/DDBJ whole genome shotgun (WGS) entry which is preliminary data.</text>
</comment>
<sequence length="170" mass="20026">MTEIERVGGAREHGRMKTLRPTIDPILRQFFDRSIANKTGLARSRIELAEQRLRECLETEGERILVSADREILAAERQFTREGAVARTMHADDLIFVLLQFVRAPWIPDDLEQRTTQLRMTEYLAGYLLEERLVDAEQLRCQLMDLRAWINDEKAVLRRIRREMRQMNST</sequence>